<dbReference type="EMBL" id="JAUJYO010000018">
    <property type="protein sequence ID" value="KAK1290890.1"/>
    <property type="molecule type" value="Genomic_DNA"/>
</dbReference>
<organism evidence="3 4">
    <name type="scientific">Acorus calamus</name>
    <name type="common">Sweet flag</name>
    <dbReference type="NCBI Taxonomy" id="4465"/>
    <lineage>
        <taxon>Eukaryota</taxon>
        <taxon>Viridiplantae</taxon>
        <taxon>Streptophyta</taxon>
        <taxon>Embryophyta</taxon>
        <taxon>Tracheophyta</taxon>
        <taxon>Spermatophyta</taxon>
        <taxon>Magnoliopsida</taxon>
        <taxon>Liliopsida</taxon>
        <taxon>Acoraceae</taxon>
        <taxon>Acorus</taxon>
    </lineage>
</organism>
<sequence length="72" mass="8281">MMVEADSDDNGFIDLGEFMELTTRDRSISAEELGEEMLLARCQRMITEFDRNSNGRICFNEFKVMMMGSSID</sequence>
<feature type="domain" description="EF-hand" evidence="2">
    <location>
        <begin position="37"/>
        <end position="72"/>
    </location>
</feature>
<dbReference type="Gene3D" id="1.10.238.10">
    <property type="entry name" value="EF-hand"/>
    <property type="match status" value="1"/>
</dbReference>
<dbReference type="Pfam" id="PF13499">
    <property type="entry name" value="EF-hand_7"/>
    <property type="match status" value="1"/>
</dbReference>
<name>A0AAV9CPU2_ACOCL</name>
<dbReference type="SUPFAM" id="SSF47473">
    <property type="entry name" value="EF-hand"/>
    <property type="match status" value="1"/>
</dbReference>
<dbReference type="SMART" id="SM00054">
    <property type="entry name" value="EFh"/>
    <property type="match status" value="2"/>
</dbReference>
<dbReference type="PROSITE" id="PS00018">
    <property type="entry name" value="EF_HAND_1"/>
    <property type="match status" value="2"/>
</dbReference>
<dbReference type="AlphaFoldDB" id="A0AAV9CPU2"/>
<dbReference type="PROSITE" id="PS50222">
    <property type="entry name" value="EF_HAND_2"/>
    <property type="match status" value="1"/>
</dbReference>
<dbReference type="CDD" id="cd00051">
    <property type="entry name" value="EFh"/>
    <property type="match status" value="1"/>
</dbReference>
<evidence type="ECO:0000313" key="3">
    <source>
        <dbReference type="EMBL" id="KAK1290890.1"/>
    </source>
</evidence>
<reference evidence="3" key="1">
    <citation type="journal article" date="2023" name="Nat. Commun.">
        <title>Diploid and tetraploid genomes of Acorus and the evolution of monocots.</title>
        <authorList>
            <person name="Ma L."/>
            <person name="Liu K.W."/>
            <person name="Li Z."/>
            <person name="Hsiao Y.Y."/>
            <person name="Qi Y."/>
            <person name="Fu T."/>
            <person name="Tang G.D."/>
            <person name="Zhang D."/>
            <person name="Sun W.H."/>
            <person name="Liu D.K."/>
            <person name="Li Y."/>
            <person name="Chen G.Z."/>
            <person name="Liu X.D."/>
            <person name="Liao X.Y."/>
            <person name="Jiang Y.T."/>
            <person name="Yu X."/>
            <person name="Hao Y."/>
            <person name="Huang J."/>
            <person name="Zhao X.W."/>
            <person name="Ke S."/>
            <person name="Chen Y.Y."/>
            <person name="Wu W.L."/>
            <person name="Hsu J.L."/>
            <person name="Lin Y.F."/>
            <person name="Huang M.D."/>
            <person name="Li C.Y."/>
            <person name="Huang L."/>
            <person name="Wang Z.W."/>
            <person name="Zhao X."/>
            <person name="Zhong W.Y."/>
            <person name="Peng D.H."/>
            <person name="Ahmad S."/>
            <person name="Lan S."/>
            <person name="Zhang J.S."/>
            <person name="Tsai W.C."/>
            <person name="Van de Peer Y."/>
            <person name="Liu Z.J."/>
        </authorList>
    </citation>
    <scope>NUCLEOTIDE SEQUENCE</scope>
    <source>
        <strain evidence="3">CP</strain>
    </source>
</reference>
<keyword evidence="4" id="KW-1185">Reference proteome</keyword>
<reference evidence="3" key="2">
    <citation type="submission" date="2023-06" db="EMBL/GenBank/DDBJ databases">
        <authorList>
            <person name="Ma L."/>
            <person name="Liu K.-W."/>
            <person name="Li Z."/>
            <person name="Hsiao Y.-Y."/>
            <person name="Qi Y."/>
            <person name="Fu T."/>
            <person name="Tang G."/>
            <person name="Zhang D."/>
            <person name="Sun W.-H."/>
            <person name="Liu D.-K."/>
            <person name="Li Y."/>
            <person name="Chen G.-Z."/>
            <person name="Liu X.-D."/>
            <person name="Liao X.-Y."/>
            <person name="Jiang Y.-T."/>
            <person name="Yu X."/>
            <person name="Hao Y."/>
            <person name="Huang J."/>
            <person name="Zhao X.-W."/>
            <person name="Ke S."/>
            <person name="Chen Y.-Y."/>
            <person name="Wu W.-L."/>
            <person name="Hsu J.-L."/>
            <person name="Lin Y.-F."/>
            <person name="Huang M.-D."/>
            <person name="Li C.-Y."/>
            <person name="Huang L."/>
            <person name="Wang Z.-W."/>
            <person name="Zhao X."/>
            <person name="Zhong W.-Y."/>
            <person name="Peng D.-H."/>
            <person name="Ahmad S."/>
            <person name="Lan S."/>
            <person name="Zhang J.-S."/>
            <person name="Tsai W.-C."/>
            <person name="Van De Peer Y."/>
            <person name="Liu Z.-J."/>
        </authorList>
    </citation>
    <scope>NUCLEOTIDE SEQUENCE</scope>
    <source>
        <strain evidence="3">CP</strain>
        <tissue evidence="3">Leaves</tissue>
    </source>
</reference>
<evidence type="ECO:0000313" key="4">
    <source>
        <dbReference type="Proteomes" id="UP001180020"/>
    </source>
</evidence>
<keyword evidence="1" id="KW-0106">Calcium</keyword>
<accession>A0AAV9CPU2</accession>
<gene>
    <name evidence="3" type="primary">CML25</name>
    <name evidence="3" type="ORF">QJS10_CPB18g00145</name>
</gene>
<comment type="caution">
    <text evidence="3">The sequence shown here is derived from an EMBL/GenBank/DDBJ whole genome shotgun (WGS) entry which is preliminary data.</text>
</comment>
<dbReference type="Proteomes" id="UP001180020">
    <property type="component" value="Unassembled WGS sequence"/>
</dbReference>
<dbReference type="InterPro" id="IPR002048">
    <property type="entry name" value="EF_hand_dom"/>
</dbReference>
<protein>
    <submittedName>
        <fullName evidence="3">Calcium-binding protein CML25</fullName>
    </submittedName>
</protein>
<dbReference type="GO" id="GO:0005509">
    <property type="term" value="F:calcium ion binding"/>
    <property type="evidence" value="ECO:0007669"/>
    <property type="project" value="InterPro"/>
</dbReference>
<evidence type="ECO:0000259" key="2">
    <source>
        <dbReference type="PROSITE" id="PS50222"/>
    </source>
</evidence>
<evidence type="ECO:0000256" key="1">
    <source>
        <dbReference type="ARBA" id="ARBA00022837"/>
    </source>
</evidence>
<dbReference type="InterPro" id="IPR018247">
    <property type="entry name" value="EF_Hand_1_Ca_BS"/>
</dbReference>
<proteinExistence type="predicted"/>
<dbReference type="InterPro" id="IPR011992">
    <property type="entry name" value="EF-hand-dom_pair"/>
</dbReference>